<dbReference type="AlphaFoldDB" id="A0AAU6WA63"/>
<evidence type="ECO:0000313" key="2">
    <source>
        <dbReference type="EMBL" id="XAO44604.1"/>
    </source>
</evidence>
<accession>A0AAU6WA63</accession>
<dbReference type="PROSITE" id="PS00109">
    <property type="entry name" value="PROTEIN_KINASE_TYR"/>
    <property type="match status" value="1"/>
</dbReference>
<organism evidence="2 3">
    <name type="scientific">Glutamicibacter ectropisis</name>
    <dbReference type="NCBI Taxonomy" id="3046593"/>
    <lineage>
        <taxon>Bacteria</taxon>
        <taxon>Bacillati</taxon>
        <taxon>Actinomycetota</taxon>
        <taxon>Actinomycetes</taxon>
        <taxon>Micrococcales</taxon>
        <taxon>Micrococcaceae</taxon>
        <taxon>Glutamicibacter</taxon>
    </lineage>
</organism>
<dbReference type="Proteomes" id="UP001486888">
    <property type="component" value="Chromosome"/>
</dbReference>
<gene>
    <name evidence="2" type="ORF">QMQ05_09465</name>
</gene>
<dbReference type="GO" id="GO:0005524">
    <property type="term" value="F:ATP binding"/>
    <property type="evidence" value="ECO:0007669"/>
    <property type="project" value="InterPro"/>
</dbReference>
<protein>
    <submittedName>
        <fullName evidence="2">Phosphotransferase</fullName>
    </submittedName>
</protein>
<keyword evidence="3" id="KW-1185">Reference proteome</keyword>
<dbReference type="InterPro" id="IPR002575">
    <property type="entry name" value="Aminoglycoside_PTrfase"/>
</dbReference>
<dbReference type="InterPro" id="IPR000719">
    <property type="entry name" value="Prot_kinase_dom"/>
</dbReference>
<dbReference type="GO" id="GO:0004672">
    <property type="term" value="F:protein kinase activity"/>
    <property type="evidence" value="ECO:0007669"/>
    <property type="project" value="InterPro"/>
</dbReference>
<reference evidence="2 3" key="1">
    <citation type="submission" date="2023-05" db="EMBL/GenBank/DDBJ databases">
        <title>Glutamicibacter sp. B1, complete genome.</title>
        <authorList>
            <person name="Long Y.H."/>
            <person name="Fang T."/>
            <person name="Li X.Y."/>
        </authorList>
    </citation>
    <scope>NUCLEOTIDE SEQUENCE [LARGE SCALE GENOMIC DNA]</scope>
    <source>
        <strain evidence="2 3">B1</strain>
    </source>
</reference>
<proteinExistence type="predicted"/>
<dbReference type="KEGG" id="gey:QMQ05_09465"/>
<sequence length="313" mass="34369">MRIQFPQRISWPELPQALRSTIESRLGSNVVEATRQIGGFSPGSADLVQLQDGRVVFVKAVDAEVNDFAAQLHAKEANIAAKLPETLPAPKLLSHVQCQGWQALVFAEAPGNRPALPWNPDELLAVLDSVADLNSSVPESLVRGLPRLEDELRDDFAGFSRIIDDDFVPNDPWIAQHLQELHQLAEPAALLLAGEELVHADLRADNILVGNDGDIYLVDWPWAARGAAWYDALTLLIEARLHEPLLDVQSIVDSHRIFASVTSTELVSALAGLTGFYLDAARRPPVPSLPTLRSYHAQQAVACTSWLKELLEN</sequence>
<dbReference type="PROSITE" id="PS50011">
    <property type="entry name" value="PROTEIN_KINASE_DOM"/>
    <property type="match status" value="1"/>
</dbReference>
<dbReference type="Gene3D" id="3.90.1200.10">
    <property type="match status" value="1"/>
</dbReference>
<dbReference type="Pfam" id="PF01636">
    <property type="entry name" value="APH"/>
    <property type="match status" value="1"/>
</dbReference>
<dbReference type="EMBL" id="CP125942">
    <property type="protein sequence ID" value="XAO44604.1"/>
    <property type="molecule type" value="Genomic_DNA"/>
</dbReference>
<dbReference type="InterPro" id="IPR011009">
    <property type="entry name" value="Kinase-like_dom_sf"/>
</dbReference>
<dbReference type="RefSeq" id="WP_345469505.1">
    <property type="nucleotide sequence ID" value="NZ_CP125942.1"/>
</dbReference>
<dbReference type="InterPro" id="IPR008266">
    <property type="entry name" value="Tyr_kinase_AS"/>
</dbReference>
<evidence type="ECO:0000259" key="1">
    <source>
        <dbReference type="PROSITE" id="PS50011"/>
    </source>
</evidence>
<dbReference type="SUPFAM" id="SSF56112">
    <property type="entry name" value="Protein kinase-like (PK-like)"/>
    <property type="match status" value="1"/>
</dbReference>
<name>A0AAU6WA63_9MICC</name>
<feature type="domain" description="Protein kinase" evidence="1">
    <location>
        <begin position="31"/>
        <end position="313"/>
    </location>
</feature>
<evidence type="ECO:0000313" key="3">
    <source>
        <dbReference type="Proteomes" id="UP001486888"/>
    </source>
</evidence>